<feature type="region of interest" description="Disordered" evidence="1">
    <location>
        <begin position="54"/>
        <end position="77"/>
    </location>
</feature>
<dbReference type="EMBL" id="JBHSCQ010000024">
    <property type="protein sequence ID" value="MFC4267153.1"/>
    <property type="molecule type" value="Genomic_DNA"/>
</dbReference>
<dbReference type="Proteomes" id="UP001595773">
    <property type="component" value="Unassembled WGS sequence"/>
</dbReference>
<evidence type="ECO:0000256" key="1">
    <source>
        <dbReference type="SAM" id="MobiDB-lite"/>
    </source>
</evidence>
<evidence type="ECO:0000313" key="3">
    <source>
        <dbReference type="Proteomes" id="UP001595773"/>
    </source>
</evidence>
<evidence type="ECO:0000313" key="2">
    <source>
        <dbReference type="EMBL" id="MFC4267153.1"/>
    </source>
</evidence>
<accession>A0ABV8R4Q6</accession>
<name>A0ABV8R4Q6_9MICC</name>
<keyword evidence="3" id="KW-1185">Reference proteome</keyword>
<proteinExistence type="predicted"/>
<reference evidence="3" key="1">
    <citation type="journal article" date="2019" name="Int. J. Syst. Evol. Microbiol.">
        <title>The Global Catalogue of Microorganisms (GCM) 10K type strain sequencing project: providing services to taxonomists for standard genome sequencing and annotation.</title>
        <authorList>
            <consortium name="The Broad Institute Genomics Platform"/>
            <consortium name="The Broad Institute Genome Sequencing Center for Infectious Disease"/>
            <person name="Wu L."/>
            <person name="Ma J."/>
        </authorList>
    </citation>
    <scope>NUCLEOTIDE SEQUENCE [LARGE SCALE GENOMIC DNA]</scope>
    <source>
        <strain evidence="3">CGMCC 1.10698</strain>
    </source>
</reference>
<feature type="region of interest" description="Disordered" evidence="1">
    <location>
        <begin position="1"/>
        <end position="25"/>
    </location>
</feature>
<gene>
    <name evidence="2" type="ORF">ACFOW9_16215</name>
</gene>
<sequence length="162" mass="17219">MVHALKHPPNGLSHLERHDDSMTPARTSQRKFGTFLTGMAALVVILAACNPSQGPAAGGSTATPKQAAQSSPSSNPICPKLAEQLETLNFFPNTISLQDNSGAISMDTDIHNLQSTAPADLKPQLKGLDKVMEAAITKPASYTESAFVKAKNTVEDWGLKYC</sequence>
<organism evidence="2 3">
    <name type="scientific">Arthrobacter cryoconiti</name>
    <dbReference type="NCBI Taxonomy" id="748907"/>
    <lineage>
        <taxon>Bacteria</taxon>
        <taxon>Bacillati</taxon>
        <taxon>Actinomycetota</taxon>
        <taxon>Actinomycetes</taxon>
        <taxon>Micrococcales</taxon>
        <taxon>Micrococcaceae</taxon>
        <taxon>Arthrobacter</taxon>
    </lineage>
</organism>
<comment type="caution">
    <text evidence="2">The sequence shown here is derived from an EMBL/GenBank/DDBJ whole genome shotgun (WGS) entry which is preliminary data.</text>
</comment>
<feature type="compositionally biased region" description="Polar residues" evidence="1">
    <location>
        <begin position="60"/>
        <end position="76"/>
    </location>
</feature>
<dbReference type="RefSeq" id="WP_230068344.1">
    <property type="nucleotide sequence ID" value="NZ_BAABLL010000017.1"/>
</dbReference>
<protein>
    <submittedName>
        <fullName evidence="2">Uncharacterized protein</fullName>
    </submittedName>
</protein>